<dbReference type="Gene3D" id="2.60.40.10">
    <property type="entry name" value="Immunoglobulins"/>
    <property type="match status" value="1"/>
</dbReference>
<keyword evidence="2" id="KW-1185">Reference proteome</keyword>
<sequence length="320" mass="34696">MFIDLSWTDLNSVATKLEIFRGDAPLDRLNLPSTPIATLTNGETSYRDESNILLGKDYYYVFVNTTATDRIVSQNYKINAVTRRGPGPQKLKQGDNSLGYFGTIQSGEFVNGSEFVDLTGVKNFASGVAVLNPFPIWHKFVRNNKVLIIPEGPIASTASWLQLYQAGMVYGTDDNGPMPPAAPVKQSAKITIGKDVFRVRLLKGMTDQAYTDYPATVLTPNEWNDLVYPLGHAVPADQRLENIYLNGKSTSAICGAGNTSGFSLVQELATISSASARGQAVSNDDTAADTSAYIASRTTVTTSSASASYYWYPVLELVEG</sequence>
<accession>W8D0H2</accession>
<proteinExistence type="predicted"/>
<dbReference type="EMBL" id="KF623294">
    <property type="protein sequence ID" value="AGX01808.1"/>
    <property type="molecule type" value="Genomic_DNA"/>
</dbReference>
<evidence type="ECO:0000313" key="2">
    <source>
        <dbReference type="Proteomes" id="UP000204235"/>
    </source>
</evidence>
<dbReference type="OrthoDB" id="7517at10239"/>
<dbReference type="Proteomes" id="UP000204235">
    <property type="component" value="Segment"/>
</dbReference>
<evidence type="ECO:0000313" key="1">
    <source>
        <dbReference type="EMBL" id="AGX01808.1"/>
    </source>
</evidence>
<dbReference type="KEGG" id="vg:18500985"/>
<name>W8D0H2_9CAUD</name>
<reference evidence="1 2" key="1">
    <citation type="journal article" date="2014" name="FEMS Microbiol. Lett.">
        <title>The genome of the Erwinia amylovora phage PhiEaH1 reveals greater diversity and broadens the applicability of phages for the treatment of fire blight.</title>
        <authorList>
            <person name="Meczker K."/>
            <person name="Domotor D."/>
            <person name="Vass J."/>
            <person name="Rakhely G."/>
            <person name="Schneider G."/>
            <person name="Kovacs T."/>
        </authorList>
    </citation>
    <scope>NUCLEOTIDE SEQUENCE [LARGE SCALE GENOMIC DNA]</scope>
</reference>
<dbReference type="InterPro" id="IPR013783">
    <property type="entry name" value="Ig-like_fold"/>
</dbReference>
<protein>
    <submittedName>
        <fullName evidence="1">Putative virion structural protein</fullName>
    </submittedName>
</protein>
<dbReference type="RefSeq" id="YP_009010139.1">
    <property type="nucleotide sequence ID" value="NC_023610.1"/>
</dbReference>
<organism evidence="1 2">
    <name type="scientific">Erwinia phage PhiEaH1</name>
    <dbReference type="NCBI Taxonomy" id="1401669"/>
    <lineage>
        <taxon>Viruses</taxon>
        <taxon>Duplodnaviria</taxon>
        <taxon>Heunggongvirae</taxon>
        <taxon>Uroviricota</taxon>
        <taxon>Caudoviricetes</taxon>
        <taxon>Chimalliviridae</taxon>
        <taxon>Iapetusvirus</taxon>
        <taxon>Iapetusvirus EaH1</taxon>
    </lineage>
</organism>
<dbReference type="GeneID" id="18500985"/>